<dbReference type="EMBL" id="FNRA01000021">
    <property type="protein sequence ID" value="SEB21678.1"/>
    <property type="molecule type" value="Genomic_DNA"/>
</dbReference>
<protein>
    <submittedName>
        <fullName evidence="1">Uncharacterized protein</fullName>
    </submittedName>
</protein>
<evidence type="ECO:0000313" key="2">
    <source>
        <dbReference type="Proteomes" id="UP000198850"/>
    </source>
</evidence>
<reference evidence="1 2" key="1">
    <citation type="submission" date="2016-10" db="EMBL/GenBank/DDBJ databases">
        <authorList>
            <person name="de Groot N.N."/>
        </authorList>
    </citation>
    <scope>NUCLEOTIDE SEQUENCE [LARGE SCALE GENOMIC DNA]</scope>
    <source>
        <strain evidence="1 2">DSM 19033</strain>
    </source>
</reference>
<name>A0A1H4HKV8_9SPHI</name>
<keyword evidence="2" id="KW-1185">Reference proteome</keyword>
<proteinExistence type="predicted"/>
<dbReference type="AlphaFoldDB" id="A0A1H4HKV8"/>
<organism evidence="1 2">
    <name type="scientific">Pedobacter hartonius</name>
    <dbReference type="NCBI Taxonomy" id="425514"/>
    <lineage>
        <taxon>Bacteria</taxon>
        <taxon>Pseudomonadati</taxon>
        <taxon>Bacteroidota</taxon>
        <taxon>Sphingobacteriia</taxon>
        <taxon>Sphingobacteriales</taxon>
        <taxon>Sphingobacteriaceae</taxon>
        <taxon>Pedobacter</taxon>
    </lineage>
</organism>
<sequence>MFFSKKALFIMRCWYAWLPGTNPSPLLNTNWRRLSPGIKPTCVNGPVLCAIYAPACGINPTSPFSANLQQYIADGLVTSLAQPQMPAGSKFYLYMKAS</sequence>
<accession>A0A1H4HKV8</accession>
<dbReference type="STRING" id="425514.SAMN05443550_12112"/>
<gene>
    <name evidence="1" type="ORF">SAMN05443550_12112</name>
</gene>
<evidence type="ECO:0000313" key="1">
    <source>
        <dbReference type="EMBL" id="SEB21678.1"/>
    </source>
</evidence>
<dbReference type="Proteomes" id="UP000198850">
    <property type="component" value="Unassembled WGS sequence"/>
</dbReference>